<dbReference type="InterPro" id="IPR050189">
    <property type="entry name" value="MFS_Efflux_Transporters"/>
</dbReference>
<dbReference type="PANTHER" id="PTHR43124:SF3">
    <property type="entry name" value="CHLORAMPHENICOL EFFLUX PUMP RV0191"/>
    <property type="match status" value="1"/>
</dbReference>
<evidence type="ECO:0000259" key="7">
    <source>
        <dbReference type="PROSITE" id="PS50850"/>
    </source>
</evidence>
<dbReference type="Pfam" id="PF07690">
    <property type="entry name" value="MFS_1"/>
    <property type="match status" value="1"/>
</dbReference>
<proteinExistence type="predicted"/>
<feature type="transmembrane region" description="Helical" evidence="6">
    <location>
        <begin position="162"/>
        <end position="183"/>
    </location>
</feature>
<keyword evidence="3 6" id="KW-0812">Transmembrane</keyword>
<evidence type="ECO:0000256" key="4">
    <source>
        <dbReference type="ARBA" id="ARBA00022989"/>
    </source>
</evidence>
<feature type="transmembrane region" description="Helical" evidence="6">
    <location>
        <begin position="12"/>
        <end position="33"/>
    </location>
</feature>
<dbReference type="Proteomes" id="UP000192674">
    <property type="component" value="Unassembled WGS sequence"/>
</dbReference>
<organism evidence="8 9">
    <name type="scientific">Kibdelosporangium aridum</name>
    <dbReference type="NCBI Taxonomy" id="2030"/>
    <lineage>
        <taxon>Bacteria</taxon>
        <taxon>Bacillati</taxon>
        <taxon>Actinomycetota</taxon>
        <taxon>Actinomycetes</taxon>
        <taxon>Pseudonocardiales</taxon>
        <taxon>Pseudonocardiaceae</taxon>
        <taxon>Kibdelosporangium</taxon>
    </lineage>
</organism>
<feature type="transmembrane region" description="Helical" evidence="6">
    <location>
        <begin position="295"/>
        <end position="312"/>
    </location>
</feature>
<dbReference type="RefSeq" id="WP_084424118.1">
    <property type="nucleotide sequence ID" value="NZ_FWXV01000001.1"/>
</dbReference>
<keyword evidence="9" id="KW-1185">Reference proteome</keyword>
<evidence type="ECO:0000256" key="6">
    <source>
        <dbReference type="SAM" id="Phobius"/>
    </source>
</evidence>
<name>A0A1W1ZJ81_KIBAR</name>
<dbReference type="PANTHER" id="PTHR43124">
    <property type="entry name" value="PURINE EFFLUX PUMP PBUE"/>
    <property type="match status" value="1"/>
</dbReference>
<dbReference type="GO" id="GO:0022857">
    <property type="term" value="F:transmembrane transporter activity"/>
    <property type="evidence" value="ECO:0007669"/>
    <property type="project" value="InterPro"/>
</dbReference>
<dbReference type="AlphaFoldDB" id="A0A1W1ZJ81"/>
<dbReference type="InterPro" id="IPR036259">
    <property type="entry name" value="MFS_trans_sf"/>
</dbReference>
<accession>A0A1W1ZJ81</accession>
<feature type="transmembrane region" description="Helical" evidence="6">
    <location>
        <begin position="135"/>
        <end position="156"/>
    </location>
</feature>
<dbReference type="GO" id="GO:0005886">
    <property type="term" value="C:plasma membrane"/>
    <property type="evidence" value="ECO:0007669"/>
    <property type="project" value="UniProtKB-SubCell"/>
</dbReference>
<keyword evidence="2" id="KW-1003">Cell membrane</keyword>
<gene>
    <name evidence="8" type="ORF">SAMN05661093_00126</name>
</gene>
<dbReference type="Gene3D" id="1.20.1250.20">
    <property type="entry name" value="MFS general substrate transporter like domains"/>
    <property type="match status" value="1"/>
</dbReference>
<feature type="transmembrane region" description="Helical" evidence="6">
    <location>
        <begin position="333"/>
        <end position="356"/>
    </location>
</feature>
<evidence type="ECO:0000313" key="9">
    <source>
        <dbReference type="Proteomes" id="UP000192674"/>
    </source>
</evidence>
<evidence type="ECO:0000256" key="1">
    <source>
        <dbReference type="ARBA" id="ARBA00004651"/>
    </source>
</evidence>
<feature type="transmembrane region" description="Helical" evidence="6">
    <location>
        <begin position="236"/>
        <end position="257"/>
    </location>
</feature>
<sequence length="392" mass="40419">MSRRTLGKTELGVLYLGWFLVDADIVVINPLLVPLAGHFQLSLATVTFALTAYLLLFGILQPIHGILSDSVGRVRVMRIGLFGIGVANLIAALAPNIGVLIAGRALAGAAAAALVPVTVAYVGDRLEPQDRQRALANLLSVSAIGFASGTLVAGVLAELVNWRAPLLVIAVSTLVLAFVYGRLPETHQPEATRISPLQRVGEVFNRGWMVFLLVFSFVEGMAMMGFFNFFNAALQLSGSGIVVAVLVTGTYGVGAVVGSRLVRLVHERLSQAALFGIGTSLLAIGYLTAALSQSVAAILVASVCCGASLAIGQSTLQVWTIQAAPATSLGTAISLGACAVFTGASISTAAVGGLAAAGDFGWLFGIAAIVTVPVVIIGTYGQARFSRVAQST</sequence>
<feature type="transmembrane region" description="Helical" evidence="6">
    <location>
        <begin position="81"/>
        <end position="99"/>
    </location>
</feature>
<comment type="subcellular location">
    <subcellularLocation>
        <location evidence="1">Cell membrane</location>
        <topology evidence="1">Multi-pass membrane protein</topology>
    </subcellularLocation>
</comment>
<feature type="transmembrane region" description="Helical" evidence="6">
    <location>
        <begin position="362"/>
        <end position="381"/>
    </location>
</feature>
<evidence type="ECO:0000256" key="3">
    <source>
        <dbReference type="ARBA" id="ARBA00022692"/>
    </source>
</evidence>
<dbReference type="InterPro" id="IPR020846">
    <property type="entry name" value="MFS_dom"/>
</dbReference>
<dbReference type="InterPro" id="IPR011701">
    <property type="entry name" value="MFS"/>
</dbReference>
<dbReference type="EMBL" id="FWXV01000001">
    <property type="protein sequence ID" value="SMC48437.1"/>
    <property type="molecule type" value="Genomic_DNA"/>
</dbReference>
<reference evidence="8 9" key="1">
    <citation type="submission" date="2017-04" db="EMBL/GenBank/DDBJ databases">
        <authorList>
            <person name="Afonso C.L."/>
            <person name="Miller P.J."/>
            <person name="Scott M.A."/>
            <person name="Spackman E."/>
            <person name="Goraichik I."/>
            <person name="Dimitrov K.M."/>
            <person name="Suarez D.L."/>
            <person name="Swayne D.E."/>
        </authorList>
    </citation>
    <scope>NUCLEOTIDE SEQUENCE [LARGE SCALE GENOMIC DNA]</scope>
    <source>
        <strain evidence="8 9">DSM 43828</strain>
    </source>
</reference>
<dbReference type="SUPFAM" id="SSF103473">
    <property type="entry name" value="MFS general substrate transporter"/>
    <property type="match status" value="1"/>
</dbReference>
<evidence type="ECO:0000256" key="5">
    <source>
        <dbReference type="ARBA" id="ARBA00023136"/>
    </source>
</evidence>
<dbReference type="OrthoDB" id="106589at2"/>
<protein>
    <submittedName>
        <fullName evidence="8">Predicted arabinose efflux permease, MFS family</fullName>
    </submittedName>
</protein>
<feature type="transmembrane region" description="Helical" evidence="6">
    <location>
        <begin position="105"/>
        <end position="123"/>
    </location>
</feature>
<feature type="transmembrane region" description="Helical" evidence="6">
    <location>
        <begin position="269"/>
        <end position="289"/>
    </location>
</feature>
<feature type="transmembrane region" description="Helical" evidence="6">
    <location>
        <begin position="208"/>
        <end position="230"/>
    </location>
</feature>
<keyword evidence="4 6" id="KW-1133">Transmembrane helix</keyword>
<feature type="domain" description="Major facilitator superfamily (MFS) profile" evidence="7">
    <location>
        <begin position="10"/>
        <end position="386"/>
    </location>
</feature>
<evidence type="ECO:0000256" key="2">
    <source>
        <dbReference type="ARBA" id="ARBA00022475"/>
    </source>
</evidence>
<keyword evidence="5 6" id="KW-0472">Membrane</keyword>
<evidence type="ECO:0000313" key="8">
    <source>
        <dbReference type="EMBL" id="SMC48437.1"/>
    </source>
</evidence>
<dbReference type="PROSITE" id="PS50850">
    <property type="entry name" value="MFS"/>
    <property type="match status" value="1"/>
</dbReference>
<feature type="transmembrane region" description="Helical" evidence="6">
    <location>
        <begin position="39"/>
        <end position="60"/>
    </location>
</feature>